<accession>A0A151JFZ4</accession>
<protein>
    <submittedName>
        <fullName evidence="1">Uncharacterized protein</fullName>
    </submittedName>
</protein>
<evidence type="ECO:0000313" key="2">
    <source>
        <dbReference type="Proteomes" id="UP000075349"/>
    </source>
</evidence>
<organism evidence="1 2">
    <name type="scientific">Vibrio cidicii</name>
    <dbReference type="NCBI Taxonomy" id="1763883"/>
    <lineage>
        <taxon>Bacteria</taxon>
        <taxon>Pseudomonadati</taxon>
        <taxon>Pseudomonadota</taxon>
        <taxon>Gammaproteobacteria</taxon>
        <taxon>Vibrionales</taxon>
        <taxon>Vibrionaceae</taxon>
        <taxon>Vibrio</taxon>
    </lineage>
</organism>
<dbReference type="EMBL" id="LOMK01000001">
    <property type="protein sequence ID" value="KYN24691.1"/>
    <property type="molecule type" value="Genomic_DNA"/>
</dbReference>
<reference evidence="2" key="1">
    <citation type="submission" date="2015-12" db="EMBL/GenBank/DDBJ databases">
        <authorList>
            <person name="Tarr C.L."/>
            <person name="Gladney L.M."/>
        </authorList>
    </citation>
    <scope>NUCLEOTIDE SEQUENCE [LARGE SCALE GENOMIC DNA]</scope>
    <source>
        <strain evidence="2">2756-81</strain>
    </source>
</reference>
<comment type="caution">
    <text evidence="1">The sequence shown here is derived from an EMBL/GenBank/DDBJ whole genome shotgun (WGS) entry which is preliminary data.</text>
</comment>
<dbReference type="AlphaFoldDB" id="A0A151JFZ4"/>
<dbReference type="Proteomes" id="UP000075349">
    <property type="component" value="Unassembled WGS sequence"/>
</dbReference>
<name>A0A151JFZ4_9VIBR</name>
<evidence type="ECO:0000313" key="1">
    <source>
        <dbReference type="EMBL" id="KYN24691.1"/>
    </source>
</evidence>
<sequence>MPRMPNLLEQFVSLNFSTLDFPSLRLNRFGKPTNRLSFKTRIYSNFVTFHAIWKAENFDKSLSENSKGMQNFQSDFAPI</sequence>
<gene>
    <name evidence="1" type="ORF">AUQ44_02045</name>
</gene>
<proteinExistence type="predicted"/>